<dbReference type="VEuPathDB" id="FungiDB:AAP_02150"/>
<evidence type="ECO:0000313" key="1">
    <source>
        <dbReference type="EMBL" id="KZZ94057.1"/>
    </source>
</evidence>
<sequence length="209" mass="22622">MASPDHRHADSNTNISGFEINLVSPAYTNDGKTSSGNEDLDSYNGVGLYNSTLIAGLKTPADAVGWFHKNWRIMLANSTHSSGNSMPSRVVYLAPGANPSLYVLKYGSPSKDSLASFNILPGSCVRAACVPAQIVYAGSVDANAVVHTNASKGGRLVKRDSGFVIKKKRDHEKLGAEGEFIVHYYNGDMGIDLPKNFERVELTVWGWWS</sequence>
<protein>
    <submittedName>
        <fullName evidence="1">Uncharacterized protein</fullName>
    </submittedName>
</protein>
<dbReference type="EMBL" id="AZGZ01000007">
    <property type="protein sequence ID" value="KZZ94057.1"/>
    <property type="molecule type" value="Genomic_DNA"/>
</dbReference>
<organism evidence="1 2">
    <name type="scientific">Ascosphaera apis ARSEF 7405</name>
    <dbReference type="NCBI Taxonomy" id="392613"/>
    <lineage>
        <taxon>Eukaryota</taxon>
        <taxon>Fungi</taxon>
        <taxon>Dikarya</taxon>
        <taxon>Ascomycota</taxon>
        <taxon>Pezizomycotina</taxon>
        <taxon>Eurotiomycetes</taxon>
        <taxon>Eurotiomycetidae</taxon>
        <taxon>Onygenales</taxon>
        <taxon>Ascosphaeraceae</taxon>
        <taxon>Ascosphaera</taxon>
    </lineage>
</organism>
<name>A0A168AL10_9EURO</name>
<proteinExistence type="predicted"/>
<keyword evidence="2" id="KW-1185">Reference proteome</keyword>
<gene>
    <name evidence="1" type="ORF">AAP_02150</name>
</gene>
<dbReference type="Proteomes" id="UP000242877">
    <property type="component" value="Unassembled WGS sequence"/>
</dbReference>
<dbReference type="AlphaFoldDB" id="A0A168AL10"/>
<comment type="caution">
    <text evidence="1">The sequence shown here is derived from an EMBL/GenBank/DDBJ whole genome shotgun (WGS) entry which is preliminary data.</text>
</comment>
<evidence type="ECO:0000313" key="2">
    <source>
        <dbReference type="Proteomes" id="UP000242877"/>
    </source>
</evidence>
<accession>A0A168AL10</accession>
<reference evidence="1 2" key="1">
    <citation type="journal article" date="2016" name="Genome Biol. Evol.">
        <title>Divergent and convergent evolution of fungal pathogenicity.</title>
        <authorList>
            <person name="Shang Y."/>
            <person name="Xiao G."/>
            <person name="Zheng P."/>
            <person name="Cen K."/>
            <person name="Zhan S."/>
            <person name="Wang C."/>
        </authorList>
    </citation>
    <scope>NUCLEOTIDE SEQUENCE [LARGE SCALE GENOMIC DNA]</scope>
    <source>
        <strain evidence="1 2">ARSEF 7405</strain>
    </source>
</reference>